<organism evidence="3 4">
    <name type="scientific">Mycena sanguinolenta</name>
    <dbReference type="NCBI Taxonomy" id="230812"/>
    <lineage>
        <taxon>Eukaryota</taxon>
        <taxon>Fungi</taxon>
        <taxon>Dikarya</taxon>
        <taxon>Basidiomycota</taxon>
        <taxon>Agaricomycotina</taxon>
        <taxon>Agaricomycetes</taxon>
        <taxon>Agaricomycetidae</taxon>
        <taxon>Agaricales</taxon>
        <taxon>Marasmiineae</taxon>
        <taxon>Mycenaceae</taxon>
        <taxon>Mycena</taxon>
    </lineage>
</organism>
<comment type="caution">
    <text evidence="3">The sequence shown here is derived from an EMBL/GenBank/DDBJ whole genome shotgun (WGS) entry which is preliminary data.</text>
</comment>
<evidence type="ECO:0000313" key="4">
    <source>
        <dbReference type="Proteomes" id="UP000623467"/>
    </source>
</evidence>
<evidence type="ECO:0008006" key="5">
    <source>
        <dbReference type="Google" id="ProtNLM"/>
    </source>
</evidence>
<feature type="region of interest" description="Disordered" evidence="1">
    <location>
        <begin position="49"/>
        <end position="71"/>
    </location>
</feature>
<reference evidence="3" key="1">
    <citation type="submission" date="2020-05" db="EMBL/GenBank/DDBJ databases">
        <title>Mycena genomes resolve the evolution of fungal bioluminescence.</title>
        <authorList>
            <person name="Tsai I.J."/>
        </authorList>
    </citation>
    <scope>NUCLEOTIDE SEQUENCE</scope>
    <source>
        <strain evidence="3">160909Yilan</strain>
    </source>
</reference>
<sequence>MPSVHARFQFGLIMWWLMDEAILSVAVDTDRRLAASALPIPPACFHSLGRGHTGNSQPPPAPAALRLFPKP</sequence>
<keyword evidence="2" id="KW-0732">Signal</keyword>
<name>A0A8H7CM49_9AGAR</name>
<dbReference type="AlphaFoldDB" id="A0A8H7CM49"/>
<dbReference type="EMBL" id="JACAZH010000024">
    <property type="protein sequence ID" value="KAF7342819.1"/>
    <property type="molecule type" value="Genomic_DNA"/>
</dbReference>
<proteinExistence type="predicted"/>
<gene>
    <name evidence="3" type="ORF">MSAN_01997900</name>
</gene>
<protein>
    <recommendedName>
        <fullName evidence="5">Secreted protein</fullName>
    </recommendedName>
</protein>
<evidence type="ECO:0000256" key="1">
    <source>
        <dbReference type="SAM" id="MobiDB-lite"/>
    </source>
</evidence>
<feature type="signal peptide" evidence="2">
    <location>
        <begin position="1"/>
        <end position="26"/>
    </location>
</feature>
<evidence type="ECO:0000256" key="2">
    <source>
        <dbReference type="SAM" id="SignalP"/>
    </source>
</evidence>
<dbReference type="Proteomes" id="UP000623467">
    <property type="component" value="Unassembled WGS sequence"/>
</dbReference>
<keyword evidence="4" id="KW-1185">Reference proteome</keyword>
<evidence type="ECO:0000313" key="3">
    <source>
        <dbReference type="EMBL" id="KAF7342819.1"/>
    </source>
</evidence>
<feature type="chain" id="PRO_5034971274" description="Secreted protein" evidence="2">
    <location>
        <begin position="27"/>
        <end position="71"/>
    </location>
</feature>
<accession>A0A8H7CM49</accession>